<evidence type="ECO:0008006" key="4">
    <source>
        <dbReference type="Google" id="ProtNLM"/>
    </source>
</evidence>
<name>A0ABW5J4P8_9BACT</name>
<dbReference type="Proteomes" id="UP001597510">
    <property type="component" value="Unassembled WGS sequence"/>
</dbReference>
<comment type="caution">
    <text evidence="2">The sequence shown here is derived from an EMBL/GenBank/DDBJ whole genome shotgun (WGS) entry which is preliminary data.</text>
</comment>
<evidence type="ECO:0000313" key="3">
    <source>
        <dbReference type="Proteomes" id="UP001597510"/>
    </source>
</evidence>
<sequence>MKKLTLLLLLALGHCIAYAQNQKIIEKRLPFSNKQTVSLNLRFANDIKVQYWDKAEVYVKISAEINSGKLNDALVVTTNNTAQDLSLKIDFDNEMLKKGRPEDCPDSKEARRSSWSNNGQEYYVCSTINYEVFLPKQAEVSLETINGNIWINSVAGNLNAKTISGFVELNWPKGKGGNIGMKTITGEVYSDLDIAFTTKRQKNPIVGYLLEGKVYGGGPEVHLESISNNVYVRNKN</sequence>
<organism evidence="2 3">
    <name type="scientific">Emticicia soli</name>
    <dbReference type="NCBI Taxonomy" id="2027878"/>
    <lineage>
        <taxon>Bacteria</taxon>
        <taxon>Pseudomonadati</taxon>
        <taxon>Bacteroidota</taxon>
        <taxon>Cytophagia</taxon>
        <taxon>Cytophagales</taxon>
        <taxon>Leadbetterellaceae</taxon>
        <taxon>Emticicia</taxon>
    </lineage>
</organism>
<dbReference type="RefSeq" id="WP_340235317.1">
    <property type="nucleotide sequence ID" value="NZ_JBBEWC010000004.1"/>
</dbReference>
<protein>
    <recommendedName>
        <fullName evidence="4">Adhesin domain-containing protein</fullName>
    </recommendedName>
</protein>
<gene>
    <name evidence="2" type="ORF">ACFSR2_03380</name>
</gene>
<reference evidence="3" key="1">
    <citation type="journal article" date="2019" name="Int. J. Syst. Evol. Microbiol.">
        <title>The Global Catalogue of Microorganisms (GCM) 10K type strain sequencing project: providing services to taxonomists for standard genome sequencing and annotation.</title>
        <authorList>
            <consortium name="The Broad Institute Genomics Platform"/>
            <consortium name="The Broad Institute Genome Sequencing Center for Infectious Disease"/>
            <person name="Wu L."/>
            <person name="Ma J."/>
        </authorList>
    </citation>
    <scope>NUCLEOTIDE SEQUENCE [LARGE SCALE GENOMIC DNA]</scope>
    <source>
        <strain evidence="3">KCTC 52344</strain>
    </source>
</reference>
<accession>A0ABW5J4P8</accession>
<feature type="chain" id="PRO_5046991455" description="Adhesin domain-containing protein" evidence="1">
    <location>
        <begin position="20"/>
        <end position="236"/>
    </location>
</feature>
<evidence type="ECO:0000256" key="1">
    <source>
        <dbReference type="SAM" id="SignalP"/>
    </source>
</evidence>
<dbReference type="EMBL" id="JBHULC010000004">
    <property type="protein sequence ID" value="MFD2519910.1"/>
    <property type="molecule type" value="Genomic_DNA"/>
</dbReference>
<keyword evidence="3" id="KW-1185">Reference proteome</keyword>
<evidence type="ECO:0000313" key="2">
    <source>
        <dbReference type="EMBL" id="MFD2519910.1"/>
    </source>
</evidence>
<feature type="signal peptide" evidence="1">
    <location>
        <begin position="1"/>
        <end position="19"/>
    </location>
</feature>
<proteinExistence type="predicted"/>
<keyword evidence="1" id="KW-0732">Signal</keyword>